<gene>
    <name evidence="2" type="ORF">LTR97_007831</name>
</gene>
<dbReference type="EMBL" id="JAVRQU010000012">
    <property type="protein sequence ID" value="KAK5696528.1"/>
    <property type="molecule type" value="Genomic_DNA"/>
</dbReference>
<dbReference type="Proteomes" id="UP001310594">
    <property type="component" value="Unassembled WGS sequence"/>
</dbReference>
<name>A0AAN7ZML4_9PEZI</name>
<keyword evidence="1" id="KW-0732">Signal</keyword>
<proteinExistence type="predicted"/>
<feature type="chain" id="PRO_5043008867" description="PA14 domain-containing protein" evidence="1">
    <location>
        <begin position="19"/>
        <end position="829"/>
    </location>
</feature>
<evidence type="ECO:0000313" key="2">
    <source>
        <dbReference type="EMBL" id="KAK5696528.1"/>
    </source>
</evidence>
<evidence type="ECO:0000313" key="3">
    <source>
        <dbReference type="Proteomes" id="UP001310594"/>
    </source>
</evidence>
<reference evidence="2" key="1">
    <citation type="submission" date="2023-08" db="EMBL/GenBank/DDBJ databases">
        <title>Black Yeasts Isolated from many extreme environments.</title>
        <authorList>
            <person name="Coleine C."/>
            <person name="Stajich J.E."/>
            <person name="Selbmann L."/>
        </authorList>
    </citation>
    <scope>NUCLEOTIDE SEQUENCE</scope>
    <source>
        <strain evidence="2">CCFEE 5810</strain>
    </source>
</reference>
<protein>
    <recommendedName>
        <fullName evidence="4">PA14 domain-containing protein</fullName>
    </recommendedName>
</protein>
<sequence length="829" mass="88095">MFLRPALIIAVLGWRALAQSDSDFSDHSNTCLRRSVYVYTADSSTYVVTNLGSTTLAATPTFCANQTIATARLTTTTVTIYQQSSISSAPSGPTVLANNGFEEGNVNPFNSSASSPQVAAAVAQGGPLDPYSGDDYLLITFNNSAPGKDLVPRQDQIPAPLVYNITQAFSASTGTVYTLEAYASESQHGASAPDCALTICGDDDCSPPSALSGTYEMYSYKHTASTSGSALATFSIRCALSAYVGLDNITVTGGNDASASNGVQYITRTETIQQTVTQTVPNGGNNYIYATETATATQTQQIYNAMTKIYSLTNTVSTVLWSTATETIEAVQTKYYNMTVSELSTTTTTTTLTLNRTTTEFQPTILVETATATTTALITYTDFSVSLSISLSSLPGGTLTTTEDSTLFITTTEPGPTLPGPTSFAEASTRIMTSLVYSNLPASTEIQIQVDILTQDRDITQTLPAITYTSTLPAITYTTVESFLQEVTLPAITYTTVESALPPITYTTVETQNITLPPSTLTVTGTATATNYMSAGAPVPAPTLVLASPTPIVGDAMNGSPNSYDDQAFAVSSLGPDHATETDTLQVTLPVNISLYGQSSANVWVSTNGVVGITQLQQNSANFVNQPLPWFGMPNCANQNYTDPDTGATVNQCFGDTMALALWDDLFIYAGTQQGIYYEVDGEVGTRNTTFEFYHSHYSDDNQYYHFLMMFFEDRPGVVTFRYLDVSDNGCSATVGIQSSSYGVNNPGNSYSGANNYVQYSSSLANVYPGLQITLDSRANYITIDQPGDSGHATPATCARYGGGGGMGDFGGALKQKPKDAMNVGVIRR</sequence>
<evidence type="ECO:0000256" key="1">
    <source>
        <dbReference type="SAM" id="SignalP"/>
    </source>
</evidence>
<organism evidence="2 3">
    <name type="scientific">Elasticomyces elasticus</name>
    <dbReference type="NCBI Taxonomy" id="574655"/>
    <lineage>
        <taxon>Eukaryota</taxon>
        <taxon>Fungi</taxon>
        <taxon>Dikarya</taxon>
        <taxon>Ascomycota</taxon>
        <taxon>Pezizomycotina</taxon>
        <taxon>Dothideomycetes</taxon>
        <taxon>Dothideomycetidae</taxon>
        <taxon>Mycosphaerellales</taxon>
        <taxon>Teratosphaeriaceae</taxon>
        <taxon>Elasticomyces</taxon>
    </lineage>
</organism>
<dbReference type="AlphaFoldDB" id="A0AAN7ZML4"/>
<accession>A0AAN7ZML4</accession>
<feature type="signal peptide" evidence="1">
    <location>
        <begin position="1"/>
        <end position="18"/>
    </location>
</feature>
<comment type="caution">
    <text evidence="2">The sequence shown here is derived from an EMBL/GenBank/DDBJ whole genome shotgun (WGS) entry which is preliminary data.</text>
</comment>
<evidence type="ECO:0008006" key="4">
    <source>
        <dbReference type="Google" id="ProtNLM"/>
    </source>
</evidence>